<evidence type="ECO:0000256" key="2">
    <source>
        <dbReference type="ARBA" id="ARBA00022475"/>
    </source>
</evidence>
<evidence type="ECO:0000313" key="11">
    <source>
        <dbReference type="Proteomes" id="UP000597459"/>
    </source>
</evidence>
<feature type="transmembrane region" description="Helical" evidence="8">
    <location>
        <begin position="199"/>
        <end position="215"/>
    </location>
</feature>
<accession>A0A967EI62</accession>
<organism evidence="10 11">
    <name type="scientific">Acetobacter estunensis</name>
    <dbReference type="NCBI Taxonomy" id="104097"/>
    <lineage>
        <taxon>Bacteria</taxon>
        <taxon>Pseudomonadati</taxon>
        <taxon>Pseudomonadota</taxon>
        <taxon>Alphaproteobacteria</taxon>
        <taxon>Acetobacterales</taxon>
        <taxon>Acetobacteraceae</taxon>
        <taxon>Acetobacter</taxon>
    </lineage>
</organism>
<feature type="transmembrane region" description="Helical" evidence="8">
    <location>
        <begin position="312"/>
        <end position="331"/>
    </location>
</feature>
<dbReference type="GO" id="GO:0009103">
    <property type="term" value="P:lipopolysaccharide biosynthetic process"/>
    <property type="evidence" value="ECO:0007669"/>
    <property type="project" value="TreeGrafter"/>
</dbReference>
<dbReference type="InterPro" id="IPR050297">
    <property type="entry name" value="LipidA_mod_glycosyltrf_83"/>
</dbReference>
<keyword evidence="6 8" id="KW-1133">Transmembrane helix</keyword>
<evidence type="ECO:0000256" key="7">
    <source>
        <dbReference type="ARBA" id="ARBA00023136"/>
    </source>
</evidence>
<dbReference type="PANTHER" id="PTHR33908:SF3">
    <property type="entry name" value="UNDECAPRENYL PHOSPHATE-ALPHA-4-AMINO-4-DEOXY-L-ARABINOSE ARABINOSYL TRANSFERASE"/>
    <property type="match status" value="1"/>
</dbReference>
<dbReference type="GO" id="GO:0016763">
    <property type="term" value="F:pentosyltransferase activity"/>
    <property type="evidence" value="ECO:0007669"/>
    <property type="project" value="TreeGrafter"/>
</dbReference>
<comment type="subcellular location">
    <subcellularLocation>
        <location evidence="1">Cell membrane</location>
        <topology evidence="1">Multi-pass membrane protein</topology>
    </subcellularLocation>
</comment>
<keyword evidence="2" id="KW-1003">Cell membrane</keyword>
<feature type="transmembrane region" description="Helical" evidence="8">
    <location>
        <begin position="369"/>
        <end position="394"/>
    </location>
</feature>
<keyword evidence="4" id="KW-0808">Transferase</keyword>
<evidence type="ECO:0000313" key="10">
    <source>
        <dbReference type="EMBL" id="NHO52674.1"/>
    </source>
</evidence>
<keyword evidence="5 8" id="KW-0812">Transmembrane</keyword>
<dbReference type="GO" id="GO:0005886">
    <property type="term" value="C:plasma membrane"/>
    <property type="evidence" value="ECO:0007669"/>
    <property type="project" value="UniProtKB-SubCell"/>
</dbReference>
<dbReference type="RefSeq" id="WP_166312806.1">
    <property type="nucleotide sequence ID" value="NZ_WOTH01000002.1"/>
</dbReference>
<feature type="transmembrane region" description="Helical" evidence="8">
    <location>
        <begin position="119"/>
        <end position="139"/>
    </location>
</feature>
<keyword evidence="7 8" id="KW-0472">Membrane</keyword>
<evidence type="ECO:0000256" key="5">
    <source>
        <dbReference type="ARBA" id="ARBA00022692"/>
    </source>
</evidence>
<dbReference type="Proteomes" id="UP000597459">
    <property type="component" value="Unassembled WGS sequence"/>
</dbReference>
<name>A0A967EI62_9PROT</name>
<feature type="transmembrane region" description="Helical" evidence="8">
    <location>
        <begin position="227"/>
        <end position="246"/>
    </location>
</feature>
<feature type="transmembrane region" description="Helical" evidence="8">
    <location>
        <begin position="400"/>
        <end position="417"/>
    </location>
</feature>
<feature type="transmembrane region" description="Helical" evidence="8">
    <location>
        <begin position="337"/>
        <end position="357"/>
    </location>
</feature>
<feature type="transmembrane region" description="Helical" evidence="8">
    <location>
        <begin position="145"/>
        <end position="164"/>
    </location>
</feature>
<evidence type="ECO:0000256" key="1">
    <source>
        <dbReference type="ARBA" id="ARBA00004651"/>
    </source>
</evidence>
<feature type="transmembrane region" description="Helical" evidence="8">
    <location>
        <begin position="429"/>
        <end position="448"/>
    </location>
</feature>
<proteinExistence type="predicted"/>
<dbReference type="EMBL" id="WOTH01000002">
    <property type="protein sequence ID" value="NHO52674.1"/>
    <property type="molecule type" value="Genomic_DNA"/>
</dbReference>
<evidence type="ECO:0000256" key="3">
    <source>
        <dbReference type="ARBA" id="ARBA00022676"/>
    </source>
</evidence>
<dbReference type="AlphaFoldDB" id="A0A967EI62"/>
<gene>
    <name evidence="10" type="ORF">GOB87_01675</name>
</gene>
<evidence type="ECO:0000256" key="4">
    <source>
        <dbReference type="ARBA" id="ARBA00022679"/>
    </source>
</evidence>
<feature type="transmembrane region" description="Helical" evidence="8">
    <location>
        <begin position="277"/>
        <end position="300"/>
    </location>
</feature>
<protein>
    <submittedName>
        <fullName evidence="10">Phospholipid carrier-dependent glycosyltransferase</fullName>
    </submittedName>
</protein>
<reference evidence="10" key="1">
    <citation type="submission" date="2019-11" db="EMBL/GenBank/DDBJ databases">
        <title>Description of new Acetobacter species.</title>
        <authorList>
            <person name="Cleenwerck I."/>
            <person name="Sombolestani A.S."/>
        </authorList>
    </citation>
    <scope>NUCLEOTIDE SEQUENCE</scope>
    <source>
        <strain evidence="10">LMG 1626</strain>
    </source>
</reference>
<evidence type="ECO:0000256" key="6">
    <source>
        <dbReference type="ARBA" id="ARBA00022989"/>
    </source>
</evidence>
<feature type="domain" description="Glycosyltransferase RgtA/B/C/D-like" evidence="9">
    <location>
        <begin position="90"/>
        <end position="239"/>
    </location>
</feature>
<evidence type="ECO:0000259" key="9">
    <source>
        <dbReference type="Pfam" id="PF13231"/>
    </source>
</evidence>
<dbReference type="InterPro" id="IPR038731">
    <property type="entry name" value="RgtA/B/C-like"/>
</dbReference>
<keyword evidence="3" id="KW-0328">Glycosyltransferase</keyword>
<dbReference type="GO" id="GO:0010041">
    <property type="term" value="P:response to iron(III) ion"/>
    <property type="evidence" value="ECO:0007669"/>
    <property type="project" value="TreeGrafter"/>
</dbReference>
<dbReference type="PANTHER" id="PTHR33908">
    <property type="entry name" value="MANNOSYLTRANSFERASE YKCB-RELATED"/>
    <property type="match status" value="1"/>
</dbReference>
<dbReference type="Pfam" id="PF13231">
    <property type="entry name" value="PMT_2"/>
    <property type="match status" value="1"/>
</dbReference>
<comment type="caution">
    <text evidence="10">The sequence shown here is derived from an EMBL/GenBank/DDBJ whole genome shotgun (WGS) entry which is preliminary data.</text>
</comment>
<keyword evidence="11" id="KW-1185">Reference proteome</keyword>
<sequence>MVKSLIGSVFRSPFLRKLFALGFCAFLLLLPGRASIPPFDRDEPRYMQATAQMLESGNFVDVRFQDQPRYLQPAGIYWLEALAVSASGTLHKRAVWAYRLPSLVSMTLAIMLTGWMGSLLFGATAGLSAGVLLAVSVLVQAEGRMATIDSTLLLTVVGAECLIFRVIREYREQKPTSAMVALGFWGILGIGLMLKGPVILVPTLGTLLAFSLVERDGRWLRRLRPSWGWLATVAVVLPWCAAIEIISHGEFFERAVGRNFLGKIGHGQEAHGAFPGFHLAVFLLAFWPGSFFAAAVLPVIRTWWSRWDVRFLVCWIVPHWLVFELIATKLPHYVLPVYPPIAILTAGALCAGGSQWASWPLHRWARIALGAYGFLWALLGIALSVAGIAVSLVFENHVPVTAWIVAGGALPLWALALRNIVAGRLQRGAMCAVGTAVIVYTGLFSGVIPRLNTIWLAPRLVAAVERQRTCPNMHVISSSFSEPSLVFLMQGHVRLADAHEAAQALAQDKTCTLVLMGRQHQPIFDTTLASLGVQAIERDRVKGFNYSTGKWLDIGVYGARQP</sequence>
<evidence type="ECO:0000256" key="8">
    <source>
        <dbReference type="SAM" id="Phobius"/>
    </source>
</evidence>